<protein>
    <submittedName>
        <fullName evidence="1">Uncharacterized protein</fullName>
    </submittedName>
</protein>
<accession>A5C0A6</accession>
<dbReference type="EMBL" id="AM477548">
    <property type="protein sequence ID" value="CAN72903.1"/>
    <property type="molecule type" value="Genomic_DNA"/>
</dbReference>
<reference evidence="1" key="1">
    <citation type="journal article" date="2007" name="PLoS ONE">
        <title>The first genome sequence of an elite grapevine cultivar (Pinot noir Vitis vinifera L.): coping with a highly heterozygous genome.</title>
        <authorList>
            <person name="Velasco R."/>
            <person name="Zharkikh A."/>
            <person name="Troggio M."/>
            <person name="Cartwright D.A."/>
            <person name="Cestaro A."/>
            <person name="Pruss D."/>
            <person name="Pindo M."/>
            <person name="FitzGerald L.M."/>
            <person name="Vezzulli S."/>
            <person name="Reid J."/>
            <person name="Malacarne G."/>
            <person name="Iliev D."/>
            <person name="Coppola G."/>
            <person name="Wardell B."/>
            <person name="Micheletti D."/>
            <person name="Macalma T."/>
            <person name="Facci M."/>
            <person name="Mitchell J.T."/>
            <person name="Perazzolli M."/>
            <person name="Eldredge G."/>
            <person name="Gatto P."/>
            <person name="Oyzerski R."/>
            <person name="Moretto M."/>
            <person name="Gutin N."/>
            <person name="Stefanini M."/>
            <person name="Chen Y."/>
            <person name="Segala C."/>
            <person name="Davenport C."/>
            <person name="Dematte L."/>
            <person name="Mraz A."/>
            <person name="Battilana J."/>
            <person name="Stormo K."/>
            <person name="Costa F."/>
            <person name="Tao Q."/>
            <person name="Si-Ammour A."/>
            <person name="Harkins T."/>
            <person name="Lackey A."/>
            <person name="Perbost C."/>
            <person name="Taillon B."/>
            <person name="Stella A."/>
            <person name="Solovyev V."/>
            <person name="Fawcett J.A."/>
            <person name="Sterck L."/>
            <person name="Vandepoele K."/>
            <person name="Grando S.M."/>
            <person name="Toppo S."/>
            <person name="Moser C."/>
            <person name="Lanchbury J."/>
            <person name="Bogden R."/>
            <person name="Skolnick M."/>
            <person name="Sgaramella V."/>
            <person name="Bhatnagar S.K."/>
            <person name="Fontana P."/>
            <person name="Gutin A."/>
            <person name="Van de Peer Y."/>
            <person name="Salamini F."/>
            <person name="Viola R."/>
        </authorList>
    </citation>
    <scope>NUCLEOTIDE SEQUENCE</scope>
</reference>
<dbReference type="AlphaFoldDB" id="A5C0A6"/>
<sequence>MARHRASGHTIRVPRGLWQVSFSSRQHIRIGYAIIRISSRQHSTRMPHIRIGERAAIPHRMSHIRMELLRLHSTRMSPHPDGVALPTFHPDVSYPAHSIRIFCIQCMTQDGRGGRFNFPSQTYPDHLIAFTWRVSQPFCTVPWCSPEASRYVRPTF</sequence>
<proteinExistence type="predicted"/>
<evidence type="ECO:0000313" key="1">
    <source>
        <dbReference type="EMBL" id="CAN72903.1"/>
    </source>
</evidence>
<gene>
    <name evidence="1" type="ORF">VITISV_004482</name>
</gene>
<name>A5C0A6_VITVI</name>
<organism evidence="1">
    <name type="scientific">Vitis vinifera</name>
    <name type="common">Grape</name>
    <dbReference type="NCBI Taxonomy" id="29760"/>
    <lineage>
        <taxon>Eukaryota</taxon>
        <taxon>Viridiplantae</taxon>
        <taxon>Streptophyta</taxon>
        <taxon>Embryophyta</taxon>
        <taxon>Tracheophyta</taxon>
        <taxon>Spermatophyta</taxon>
        <taxon>Magnoliopsida</taxon>
        <taxon>eudicotyledons</taxon>
        <taxon>Gunneridae</taxon>
        <taxon>Pentapetalae</taxon>
        <taxon>rosids</taxon>
        <taxon>Vitales</taxon>
        <taxon>Vitaceae</taxon>
        <taxon>Viteae</taxon>
        <taxon>Vitis</taxon>
    </lineage>
</organism>